<dbReference type="EMBL" id="QBIY01013332">
    <property type="protein sequence ID" value="RXN07955.1"/>
    <property type="molecule type" value="Genomic_DNA"/>
</dbReference>
<dbReference type="InterPro" id="IPR035899">
    <property type="entry name" value="DBL_dom_sf"/>
</dbReference>
<dbReference type="GO" id="GO:0005085">
    <property type="term" value="F:guanyl-nucleotide exchange factor activity"/>
    <property type="evidence" value="ECO:0007669"/>
    <property type="project" value="InterPro"/>
</dbReference>
<gene>
    <name evidence="3" type="ORF">ROHU_032043</name>
</gene>
<dbReference type="STRING" id="84645.A0A498LRG7"/>
<dbReference type="Gene3D" id="1.20.900.10">
    <property type="entry name" value="Dbl homology (DH) domain"/>
    <property type="match status" value="1"/>
</dbReference>
<dbReference type="PROSITE" id="PS50010">
    <property type="entry name" value="DH_2"/>
    <property type="match status" value="1"/>
</dbReference>
<accession>A0A498LRG7</accession>
<evidence type="ECO:0000313" key="4">
    <source>
        <dbReference type="Proteomes" id="UP000290572"/>
    </source>
</evidence>
<feature type="compositionally biased region" description="Low complexity" evidence="1">
    <location>
        <begin position="22"/>
        <end position="44"/>
    </location>
</feature>
<dbReference type="Proteomes" id="UP000290572">
    <property type="component" value="Unassembled WGS sequence"/>
</dbReference>
<feature type="compositionally biased region" description="Basic and acidic residues" evidence="1">
    <location>
        <begin position="1"/>
        <end position="11"/>
    </location>
</feature>
<feature type="compositionally biased region" description="Low complexity" evidence="1">
    <location>
        <begin position="58"/>
        <end position="82"/>
    </location>
</feature>
<organism evidence="3 4">
    <name type="scientific">Labeo rohita</name>
    <name type="common">Indian major carp</name>
    <name type="synonym">Cyprinus rohita</name>
    <dbReference type="NCBI Taxonomy" id="84645"/>
    <lineage>
        <taxon>Eukaryota</taxon>
        <taxon>Metazoa</taxon>
        <taxon>Chordata</taxon>
        <taxon>Craniata</taxon>
        <taxon>Vertebrata</taxon>
        <taxon>Euteleostomi</taxon>
        <taxon>Actinopterygii</taxon>
        <taxon>Neopterygii</taxon>
        <taxon>Teleostei</taxon>
        <taxon>Ostariophysi</taxon>
        <taxon>Cypriniformes</taxon>
        <taxon>Cyprinidae</taxon>
        <taxon>Labeoninae</taxon>
        <taxon>Labeonini</taxon>
        <taxon>Labeo</taxon>
    </lineage>
</organism>
<dbReference type="GO" id="GO:0030833">
    <property type="term" value="P:regulation of actin filament polymerization"/>
    <property type="evidence" value="ECO:0007669"/>
    <property type="project" value="TreeGrafter"/>
</dbReference>
<feature type="compositionally biased region" description="Gly residues" evidence="1">
    <location>
        <begin position="268"/>
        <end position="277"/>
    </location>
</feature>
<feature type="compositionally biased region" description="Polar residues" evidence="1">
    <location>
        <begin position="229"/>
        <end position="243"/>
    </location>
</feature>
<feature type="domain" description="DH" evidence="2">
    <location>
        <begin position="128"/>
        <end position="207"/>
    </location>
</feature>
<proteinExistence type="predicted"/>
<evidence type="ECO:0000256" key="1">
    <source>
        <dbReference type="SAM" id="MobiDB-lite"/>
    </source>
</evidence>
<name>A0A498LRG7_LABRO</name>
<dbReference type="PANTHER" id="PTHR45924:SF3">
    <property type="entry name" value="PLECKSTRIN HOMOLOGY DOMAIN-CONTAINING FAMILY G MEMBER 2"/>
    <property type="match status" value="1"/>
</dbReference>
<dbReference type="GO" id="GO:0031267">
    <property type="term" value="F:small GTPase binding"/>
    <property type="evidence" value="ECO:0007669"/>
    <property type="project" value="TreeGrafter"/>
</dbReference>
<protein>
    <submittedName>
        <fullName evidence="3">Pleckstrin homology domain-containing family G member 2 isoform X1</fullName>
    </submittedName>
</protein>
<keyword evidence="4" id="KW-1185">Reference proteome</keyword>
<evidence type="ECO:0000259" key="2">
    <source>
        <dbReference type="PROSITE" id="PS50010"/>
    </source>
</evidence>
<sequence>MPEGAGRDSQKKNSNQAAKRPSSVSSLSGIVSRMASSGGASRGSCTSVNTVCSDSDRGASLSSSASSASLQDGHSSSSSSSLPYGAVPAYPGPQRNGSDISLDLTPLSLLTGAGPLATSTTPLPKLTRLERVALEIVETEQAYVRDLKSIVEDYLGCIIDCGDLPLKPEEVSTLFCNIEDIYEFNSELLEDLERSPHAAAIAECFVERLRQEGNMRLHRPESTCRDYSIPTSLVKSRTGPSTDFHTEEEKIRKVNSGVPGGPDSSGPKSGGPGGPDSGGSKSAGPGEPDSGVLRVHSRAQSSPRALRVHSLTCSSLEAFRVHSRIRSSPGVLRVLSRGHSSPGASRVCSRVCSSLRAFRVHSGIHSSPGALRVHSRARSSLGALSVHSRICFSPGVLIIHSRAFSNPGALRVHSRAYSSPGAFRVFSRIRLSSSWGGSFGCRVSRGSDICFSSSLGGGAL</sequence>
<dbReference type="SUPFAM" id="SSF48065">
    <property type="entry name" value="DBL homology domain (DH-domain)"/>
    <property type="match status" value="1"/>
</dbReference>
<dbReference type="InterPro" id="IPR000219">
    <property type="entry name" value="DH_dom"/>
</dbReference>
<feature type="region of interest" description="Disordered" evidence="1">
    <location>
        <begin position="228"/>
        <end position="306"/>
    </location>
</feature>
<reference evidence="3 4" key="1">
    <citation type="submission" date="2018-03" db="EMBL/GenBank/DDBJ databases">
        <title>Draft genome sequence of Rohu Carp (Labeo rohita).</title>
        <authorList>
            <person name="Das P."/>
            <person name="Kushwaha B."/>
            <person name="Joshi C.G."/>
            <person name="Kumar D."/>
            <person name="Nagpure N.S."/>
            <person name="Sahoo L."/>
            <person name="Das S.P."/>
            <person name="Bit A."/>
            <person name="Patnaik S."/>
            <person name="Meher P.K."/>
            <person name="Jayasankar P."/>
            <person name="Koringa P.G."/>
            <person name="Patel N.V."/>
            <person name="Hinsu A.T."/>
            <person name="Kumar R."/>
            <person name="Pandey M."/>
            <person name="Agarwal S."/>
            <person name="Srivastava S."/>
            <person name="Singh M."/>
            <person name="Iquebal M.A."/>
            <person name="Jaiswal S."/>
            <person name="Angadi U.B."/>
            <person name="Kumar N."/>
            <person name="Raza M."/>
            <person name="Shah T.M."/>
            <person name="Rai A."/>
            <person name="Jena J.K."/>
        </authorList>
    </citation>
    <scope>NUCLEOTIDE SEQUENCE [LARGE SCALE GENOMIC DNA]</scope>
    <source>
        <strain evidence="3">DASCIFA01</strain>
        <tissue evidence="3">Testis</tissue>
    </source>
</reference>
<dbReference type="Pfam" id="PF00621">
    <property type="entry name" value="RhoGEF"/>
    <property type="match status" value="1"/>
</dbReference>
<dbReference type="AlphaFoldDB" id="A0A498LRG7"/>
<comment type="caution">
    <text evidence="3">The sequence shown here is derived from an EMBL/GenBank/DDBJ whole genome shotgun (WGS) entry which is preliminary data.</text>
</comment>
<evidence type="ECO:0000313" key="3">
    <source>
        <dbReference type="EMBL" id="RXN07955.1"/>
    </source>
</evidence>
<feature type="region of interest" description="Disordered" evidence="1">
    <location>
        <begin position="1"/>
        <end position="98"/>
    </location>
</feature>
<dbReference type="PANTHER" id="PTHR45924">
    <property type="entry name" value="FI17866P1"/>
    <property type="match status" value="1"/>
</dbReference>